<organism evidence="1 2">
    <name type="scientific">Oceanicola granulosus (strain ATCC BAA-861 / DSM 15982 / KCTC 12143 / HTCC2516)</name>
    <dbReference type="NCBI Taxonomy" id="314256"/>
    <lineage>
        <taxon>Bacteria</taxon>
        <taxon>Pseudomonadati</taxon>
        <taxon>Pseudomonadota</taxon>
        <taxon>Alphaproteobacteria</taxon>
        <taxon>Rhodobacterales</taxon>
        <taxon>Roseobacteraceae</taxon>
        <taxon>Oceanicola</taxon>
    </lineage>
</organism>
<evidence type="ECO:0000313" key="2">
    <source>
        <dbReference type="Proteomes" id="UP000003635"/>
    </source>
</evidence>
<gene>
    <name evidence="1" type="ORF">OG2516_01371</name>
</gene>
<accession>Q2CG15</accession>
<sequence length="29" mass="3168">MTSDPTSLDTAARLSVAPMMDWTDISKII</sequence>
<reference evidence="1 2" key="1">
    <citation type="journal article" date="2010" name="J. Bacteriol.">
        <title>Genome sequences of Oceanicola granulosus HTCC2516(T) and Oceanicola batsensis HTCC2597(TDelta).</title>
        <authorList>
            <person name="Thrash J.C."/>
            <person name="Cho J.C."/>
            <person name="Vergin K.L."/>
            <person name="Giovannoni S.J."/>
        </authorList>
    </citation>
    <scope>NUCLEOTIDE SEQUENCE [LARGE SCALE GENOMIC DNA]</scope>
    <source>
        <strain evidence="2">ATCC BAA-861 / DSM 15982 / KCTC 12143 / HTCC2516</strain>
    </source>
</reference>
<proteinExistence type="predicted"/>
<protein>
    <recommendedName>
        <fullName evidence="3">tRNA dihydrouridine(20/20a) synthase DusA</fullName>
    </recommendedName>
</protein>
<dbReference type="Proteomes" id="UP000003635">
    <property type="component" value="Unassembled WGS sequence"/>
</dbReference>
<name>Q2CG15_OCEGH</name>
<dbReference type="AlphaFoldDB" id="Q2CG15"/>
<evidence type="ECO:0008006" key="3">
    <source>
        <dbReference type="Google" id="ProtNLM"/>
    </source>
</evidence>
<dbReference type="EMBL" id="AAOT01000011">
    <property type="protein sequence ID" value="EAR51527.1"/>
    <property type="molecule type" value="Genomic_DNA"/>
</dbReference>
<dbReference type="HOGENOM" id="CLU_3409769_0_0_5"/>
<evidence type="ECO:0000313" key="1">
    <source>
        <dbReference type="EMBL" id="EAR51527.1"/>
    </source>
</evidence>
<comment type="caution">
    <text evidence="1">The sequence shown here is derived from an EMBL/GenBank/DDBJ whole genome shotgun (WGS) entry which is preliminary data.</text>
</comment>
<keyword evidence="2" id="KW-1185">Reference proteome</keyword>